<reference evidence="6 7" key="1">
    <citation type="submission" date="2016-03" db="EMBL/GenBank/DDBJ databases">
        <title>Mechanisms controlling the formation of the plant cell surface in tip-growing cells are functionally conserved among land plants.</title>
        <authorList>
            <person name="Honkanen S."/>
            <person name="Jones V.A."/>
            <person name="Morieri G."/>
            <person name="Champion C."/>
            <person name="Hetherington A.J."/>
            <person name="Kelly S."/>
            <person name="Saint-Marcoux D."/>
            <person name="Proust H."/>
            <person name="Prescott H."/>
            <person name="Dolan L."/>
        </authorList>
    </citation>
    <scope>NUCLEOTIDE SEQUENCE [LARGE SCALE GENOMIC DNA]</scope>
    <source>
        <strain evidence="7">cv. Tak-1 and cv. Tak-2</strain>
        <tissue evidence="6">Whole gametophyte</tissue>
    </source>
</reference>
<gene>
    <name evidence="6" type="ORF">AXG93_593s1120</name>
    <name evidence="5" type="ORF">Mp_5g12510</name>
</gene>
<dbReference type="SMART" id="SM00198">
    <property type="entry name" value="SCP"/>
    <property type="match status" value="1"/>
</dbReference>
<dbReference type="Gene3D" id="3.40.33.10">
    <property type="entry name" value="CAP"/>
    <property type="match status" value="1"/>
</dbReference>
<reference evidence="5" key="2">
    <citation type="journal article" date="2019" name="Curr. Biol.">
        <title>Chromatin organization in early land plants reveals an ancestral association between H3K27me3, transposons, and constitutive heterochromatin.</title>
        <authorList>
            <person name="Montgomery S.A."/>
            <person name="Tanizawa Y."/>
            <person name="Galik B."/>
            <person name="Wang N."/>
            <person name="Ito T."/>
            <person name="Mochizuki T."/>
            <person name="Akimcheva S."/>
            <person name="Bowman J."/>
            <person name="Cognat V."/>
            <person name="Drouard L."/>
            <person name="Ekker H."/>
            <person name="Houng S."/>
            <person name="Kohchi T."/>
            <person name="Lin S."/>
            <person name="Liu L.D."/>
            <person name="Nakamura Y."/>
            <person name="Valeeva L.R."/>
            <person name="Shakirov E.V."/>
            <person name="Shippen D.E."/>
            <person name="Wei W."/>
            <person name="Yagura M."/>
            <person name="Yamaoka S."/>
            <person name="Yamato K.T."/>
            <person name="Liu C."/>
            <person name="Berger F."/>
        </authorList>
    </citation>
    <scope>NUCLEOTIDE SEQUENCE [LARGE SCALE GENOMIC DNA]</scope>
    <source>
        <strain evidence="5">Tak-1</strain>
    </source>
</reference>
<proteinExistence type="predicted"/>
<keyword evidence="7" id="KW-1185">Reference proteome</keyword>
<dbReference type="CDD" id="cd05381">
    <property type="entry name" value="CAP_PR-1"/>
    <property type="match status" value="1"/>
</dbReference>
<dbReference type="InterPro" id="IPR018244">
    <property type="entry name" value="Allrgn_V5/Tpx1_CS"/>
</dbReference>
<dbReference type="Pfam" id="PF00188">
    <property type="entry name" value="CAP"/>
    <property type="match status" value="1"/>
</dbReference>
<dbReference type="PRINTS" id="PR00837">
    <property type="entry name" value="V5TPXLIKE"/>
</dbReference>
<protein>
    <recommendedName>
        <fullName evidence="4">SCP domain-containing protein</fullName>
    </recommendedName>
</protein>
<dbReference type="EMBL" id="LVLJ01000294">
    <property type="protein sequence ID" value="OAE34956.1"/>
    <property type="molecule type" value="Genomic_DNA"/>
</dbReference>
<organism evidence="6 7">
    <name type="scientific">Marchantia polymorpha subsp. ruderalis</name>
    <dbReference type="NCBI Taxonomy" id="1480154"/>
    <lineage>
        <taxon>Eukaryota</taxon>
        <taxon>Viridiplantae</taxon>
        <taxon>Streptophyta</taxon>
        <taxon>Embryophyta</taxon>
        <taxon>Marchantiophyta</taxon>
        <taxon>Marchantiopsida</taxon>
        <taxon>Marchantiidae</taxon>
        <taxon>Marchantiales</taxon>
        <taxon>Marchantiaceae</taxon>
        <taxon>Marchantia</taxon>
    </lineage>
</organism>
<dbReference type="InterPro" id="IPR001283">
    <property type="entry name" value="CRISP-related"/>
</dbReference>
<evidence type="ECO:0000313" key="7">
    <source>
        <dbReference type="Proteomes" id="UP000077202"/>
    </source>
</evidence>
<dbReference type="PROSITE" id="PS51257">
    <property type="entry name" value="PROKAR_LIPOPROTEIN"/>
    <property type="match status" value="1"/>
</dbReference>
<feature type="signal peptide" evidence="3">
    <location>
        <begin position="1"/>
        <end position="27"/>
    </location>
</feature>
<dbReference type="InterPro" id="IPR002413">
    <property type="entry name" value="V5_allergen-like"/>
</dbReference>
<name>A0A176WRP1_MARPO</name>
<feature type="chain" id="PRO_5042333847" description="SCP domain-containing protein" evidence="3">
    <location>
        <begin position="28"/>
        <end position="164"/>
    </location>
</feature>
<keyword evidence="2" id="KW-0611">Plant defense</keyword>
<dbReference type="FunFam" id="3.40.33.10:FF:000004">
    <property type="entry name" value="CAP, cysteine-rich secretory protein, antigen 5"/>
    <property type="match status" value="1"/>
</dbReference>
<evidence type="ECO:0000256" key="1">
    <source>
        <dbReference type="ARBA" id="ARBA00003143"/>
    </source>
</evidence>
<dbReference type="InterPro" id="IPR014044">
    <property type="entry name" value="CAP_dom"/>
</dbReference>
<dbReference type="SUPFAM" id="SSF55797">
    <property type="entry name" value="PR-1-like"/>
    <property type="match status" value="1"/>
</dbReference>
<sequence length="164" mass="17476">MESSRKVVIQALIGWVLLLGLISGAACQSAWVNPHNTARSAVGVAGLTWSSTVATTASQWANDLASRGCPLQHRPNNIYGENIYWASWASTPADAVNAWVGEKIYYTYATNTCATGKICGHYTQVVWKNSTQVGCASAACPNNGGTISVCNYNPPGNYVGQKPY</sequence>
<keyword evidence="2" id="KW-0568">Pathogenesis-related protein</keyword>
<accession>A0A176WRP1</accession>
<dbReference type="PANTHER" id="PTHR10334">
    <property type="entry name" value="CYSTEINE-RICH SECRETORY PROTEIN-RELATED"/>
    <property type="match status" value="1"/>
</dbReference>
<dbReference type="PRINTS" id="PR00838">
    <property type="entry name" value="V5ALLERGEN"/>
</dbReference>
<keyword evidence="3" id="KW-0732">Signal</keyword>
<evidence type="ECO:0000313" key="5">
    <source>
        <dbReference type="EMBL" id="BBN11506.1"/>
    </source>
</evidence>
<dbReference type="Proteomes" id="UP001162541">
    <property type="component" value="Chromosome 5"/>
</dbReference>
<dbReference type="EMBL" id="AP019870">
    <property type="protein sequence ID" value="BBN11506.1"/>
    <property type="molecule type" value="Genomic_DNA"/>
</dbReference>
<reference evidence="8" key="3">
    <citation type="journal article" date="2020" name="Curr. Biol.">
        <title>Chromatin organization in early land plants reveals an ancestral association between H3K27me3, transposons, and constitutive heterochromatin.</title>
        <authorList>
            <person name="Montgomery S.A."/>
            <person name="Tanizawa Y."/>
            <person name="Galik B."/>
            <person name="Wang N."/>
            <person name="Ito T."/>
            <person name="Mochizuki T."/>
            <person name="Akimcheva S."/>
            <person name="Bowman J.L."/>
            <person name="Cognat V."/>
            <person name="Marechal-Drouard L."/>
            <person name="Ekker H."/>
            <person name="Hong S.F."/>
            <person name="Kohchi T."/>
            <person name="Lin S.S."/>
            <person name="Liu L.D."/>
            <person name="Nakamura Y."/>
            <person name="Valeeva L.R."/>
            <person name="Shakirov E.V."/>
            <person name="Shippen D.E."/>
            <person name="Wei W.L."/>
            <person name="Yagura M."/>
            <person name="Yamaoka S."/>
            <person name="Yamato K.T."/>
            <person name="Liu C."/>
            <person name="Berger F."/>
        </authorList>
    </citation>
    <scope>NUCLEOTIDE SEQUENCE [LARGE SCALE GENOMIC DNA]</scope>
    <source>
        <strain evidence="8">Tak-1</strain>
    </source>
</reference>
<dbReference type="GO" id="GO:0005576">
    <property type="term" value="C:extracellular region"/>
    <property type="evidence" value="ECO:0007669"/>
    <property type="project" value="InterPro"/>
</dbReference>
<feature type="domain" description="SCP" evidence="4">
    <location>
        <begin position="26"/>
        <end position="160"/>
    </location>
</feature>
<dbReference type="AlphaFoldDB" id="A0A176WRP1"/>
<evidence type="ECO:0000259" key="4">
    <source>
        <dbReference type="SMART" id="SM00198"/>
    </source>
</evidence>
<evidence type="ECO:0000313" key="6">
    <source>
        <dbReference type="EMBL" id="OAE34956.1"/>
    </source>
</evidence>
<dbReference type="PROSITE" id="PS01009">
    <property type="entry name" value="CRISP_1"/>
    <property type="match status" value="1"/>
</dbReference>
<dbReference type="InterPro" id="IPR035940">
    <property type="entry name" value="CAP_sf"/>
</dbReference>
<evidence type="ECO:0000256" key="2">
    <source>
        <dbReference type="ARBA" id="ARBA00023265"/>
    </source>
</evidence>
<comment type="function">
    <text evidence="1">Probably involved in the defense reaction of plants against pathogens.</text>
</comment>
<evidence type="ECO:0000256" key="3">
    <source>
        <dbReference type="SAM" id="SignalP"/>
    </source>
</evidence>
<dbReference type="Proteomes" id="UP000077202">
    <property type="component" value="Unassembled WGS sequence"/>
</dbReference>
<evidence type="ECO:0000313" key="8">
    <source>
        <dbReference type="Proteomes" id="UP001162541"/>
    </source>
</evidence>